<dbReference type="CDD" id="cd17535">
    <property type="entry name" value="REC_NarL-like"/>
    <property type="match status" value="1"/>
</dbReference>
<dbReference type="PANTHER" id="PTHR43214">
    <property type="entry name" value="TWO-COMPONENT RESPONSE REGULATOR"/>
    <property type="match status" value="1"/>
</dbReference>
<evidence type="ECO:0000313" key="8">
    <source>
        <dbReference type="EMBL" id="AEA43986.1"/>
    </source>
</evidence>
<dbReference type="STRING" id="755732.Fluta_2000"/>
<keyword evidence="4" id="KW-0804">Transcription</keyword>
<evidence type="ECO:0000259" key="6">
    <source>
        <dbReference type="PROSITE" id="PS50043"/>
    </source>
</evidence>
<proteinExistence type="predicted"/>
<keyword evidence="1 5" id="KW-0597">Phosphoprotein</keyword>
<gene>
    <name evidence="8" type="ordered locus">Fluta_2000</name>
</gene>
<dbReference type="EMBL" id="CP002542">
    <property type="protein sequence ID" value="AEA43986.1"/>
    <property type="molecule type" value="Genomic_DNA"/>
</dbReference>
<dbReference type="InterPro" id="IPR011006">
    <property type="entry name" value="CheY-like_superfamily"/>
</dbReference>
<dbReference type="SUPFAM" id="SSF52172">
    <property type="entry name" value="CheY-like"/>
    <property type="match status" value="1"/>
</dbReference>
<dbReference type="PROSITE" id="PS50110">
    <property type="entry name" value="RESPONSE_REGULATORY"/>
    <property type="match status" value="1"/>
</dbReference>
<feature type="domain" description="Response regulatory" evidence="7">
    <location>
        <begin position="5"/>
        <end position="123"/>
    </location>
</feature>
<dbReference type="SMART" id="SM00421">
    <property type="entry name" value="HTH_LUXR"/>
    <property type="match status" value="1"/>
</dbReference>
<evidence type="ECO:0000256" key="5">
    <source>
        <dbReference type="PROSITE-ProRule" id="PRU00169"/>
    </source>
</evidence>
<dbReference type="PRINTS" id="PR00038">
    <property type="entry name" value="HTHLUXR"/>
</dbReference>
<name>F2IK83_FLUTR</name>
<keyword evidence="3" id="KW-0238">DNA-binding</keyword>
<keyword evidence="9" id="KW-1185">Reference proteome</keyword>
<dbReference type="AlphaFoldDB" id="F2IK83"/>
<dbReference type="GO" id="GO:0000160">
    <property type="term" value="P:phosphorelay signal transduction system"/>
    <property type="evidence" value="ECO:0007669"/>
    <property type="project" value="InterPro"/>
</dbReference>
<dbReference type="Pfam" id="PF00196">
    <property type="entry name" value="GerE"/>
    <property type="match status" value="1"/>
</dbReference>
<organism evidence="8 9">
    <name type="scientific">Fluviicola taffensis (strain DSM 16823 / NCIMB 13979 / RW262)</name>
    <dbReference type="NCBI Taxonomy" id="755732"/>
    <lineage>
        <taxon>Bacteria</taxon>
        <taxon>Pseudomonadati</taxon>
        <taxon>Bacteroidota</taxon>
        <taxon>Flavobacteriia</taxon>
        <taxon>Flavobacteriales</taxon>
        <taxon>Crocinitomicaceae</taxon>
        <taxon>Fluviicola</taxon>
    </lineage>
</organism>
<dbReference type="InterPro" id="IPR058245">
    <property type="entry name" value="NreC/VraR/RcsB-like_REC"/>
</dbReference>
<feature type="modified residue" description="4-aspartylphosphate" evidence="5">
    <location>
        <position position="58"/>
    </location>
</feature>
<accession>F2IK83</accession>
<dbReference type="GO" id="GO:0003677">
    <property type="term" value="F:DNA binding"/>
    <property type="evidence" value="ECO:0007669"/>
    <property type="project" value="UniProtKB-KW"/>
</dbReference>
<dbReference type="PROSITE" id="PS50043">
    <property type="entry name" value="HTH_LUXR_2"/>
    <property type="match status" value="1"/>
</dbReference>
<dbReference type="CDD" id="cd06170">
    <property type="entry name" value="LuxR_C_like"/>
    <property type="match status" value="1"/>
</dbReference>
<dbReference type="Gene3D" id="1.10.10.10">
    <property type="entry name" value="Winged helix-like DNA-binding domain superfamily/Winged helix DNA-binding domain"/>
    <property type="match status" value="1"/>
</dbReference>
<evidence type="ECO:0000256" key="3">
    <source>
        <dbReference type="ARBA" id="ARBA00023125"/>
    </source>
</evidence>
<dbReference type="InterPro" id="IPR000792">
    <property type="entry name" value="Tscrpt_reg_LuxR_C"/>
</dbReference>
<keyword evidence="2" id="KW-0805">Transcription regulation</keyword>
<dbReference type="KEGG" id="fte:Fluta_2000"/>
<dbReference type="eggNOG" id="COG2197">
    <property type="taxonomic scope" value="Bacteria"/>
</dbReference>
<dbReference type="Proteomes" id="UP000007463">
    <property type="component" value="Chromosome"/>
</dbReference>
<dbReference type="GO" id="GO:0006355">
    <property type="term" value="P:regulation of DNA-templated transcription"/>
    <property type="evidence" value="ECO:0007669"/>
    <property type="project" value="InterPro"/>
</dbReference>
<reference evidence="9" key="2">
    <citation type="submission" date="2011-02" db="EMBL/GenBank/DDBJ databases">
        <title>The complete genome of Fluviicola taffensis DSM 16823.</title>
        <authorList>
            <consortium name="US DOE Joint Genome Institute (JGI-PGF)"/>
            <person name="Lucas S."/>
            <person name="Copeland A."/>
            <person name="Lapidus A."/>
            <person name="Bruce D."/>
            <person name="Goodwin L."/>
            <person name="Pitluck S."/>
            <person name="Kyrpides N."/>
            <person name="Mavromatis K."/>
            <person name="Ivanova N."/>
            <person name="Mikhailova N."/>
            <person name="Pagani I."/>
            <person name="Chertkov O."/>
            <person name="Detter J.C."/>
            <person name="Han C."/>
            <person name="Tapia R."/>
            <person name="Land M."/>
            <person name="Hauser L."/>
            <person name="Markowitz V."/>
            <person name="Cheng J.-F."/>
            <person name="Hugenholtz P."/>
            <person name="Woyke T."/>
            <person name="Wu D."/>
            <person name="Tindall B."/>
            <person name="Pomrenke H.G."/>
            <person name="Brambilla E."/>
            <person name="Klenk H.-P."/>
            <person name="Eisen J.A."/>
        </authorList>
    </citation>
    <scope>NUCLEOTIDE SEQUENCE [LARGE SCALE GENOMIC DNA]</scope>
    <source>
        <strain evidence="9">DSM 16823 / RW262 / RW262</strain>
    </source>
</reference>
<dbReference type="InterPro" id="IPR016032">
    <property type="entry name" value="Sig_transdc_resp-reg_C-effctor"/>
</dbReference>
<feature type="domain" description="HTH luxR-type" evidence="6">
    <location>
        <begin position="149"/>
        <end position="214"/>
    </location>
</feature>
<protein>
    <submittedName>
        <fullName evidence="8">Two component transcriptional regulator, LuxR family</fullName>
    </submittedName>
</protein>
<dbReference type="OrthoDB" id="9797341at2"/>
<dbReference type="InterPro" id="IPR001789">
    <property type="entry name" value="Sig_transdc_resp-reg_receiver"/>
</dbReference>
<reference evidence="8 9" key="1">
    <citation type="journal article" date="2011" name="Stand. Genomic Sci.">
        <title>Complete genome sequence of the gliding freshwater bacterium Fluviicola taffensis type strain (RW262).</title>
        <authorList>
            <person name="Woyke T."/>
            <person name="Chertkov O."/>
            <person name="Lapidus A."/>
            <person name="Nolan M."/>
            <person name="Lucas S."/>
            <person name="Del Rio T.G."/>
            <person name="Tice H."/>
            <person name="Cheng J.F."/>
            <person name="Tapia R."/>
            <person name="Han C."/>
            <person name="Goodwin L."/>
            <person name="Pitluck S."/>
            <person name="Liolios K."/>
            <person name="Pagani I."/>
            <person name="Ivanova N."/>
            <person name="Huntemann M."/>
            <person name="Mavromatis K."/>
            <person name="Mikhailova N."/>
            <person name="Pati A."/>
            <person name="Chen A."/>
            <person name="Palaniappan K."/>
            <person name="Land M."/>
            <person name="Hauser L."/>
            <person name="Brambilla E.M."/>
            <person name="Rohde M."/>
            <person name="Mwirichia R."/>
            <person name="Sikorski J."/>
            <person name="Tindall B.J."/>
            <person name="Goker M."/>
            <person name="Bristow J."/>
            <person name="Eisen J.A."/>
            <person name="Markowitz V."/>
            <person name="Hugenholtz P."/>
            <person name="Klenk H.P."/>
            <person name="Kyrpides N.C."/>
        </authorList>
    </citation>
    <scope>NUCLEOTIDE SEQUENCE [LARGE SCALE GENOMIC DNA]</scope>
    <source>
        <strain evidence="9">DSM 16823 / RW262 / RW262</strain>
    </source>
</reference>
<dbReference type="HOGENOM" id="CLU_000445_90_1_10"/>
<evidence type="ECO:0000259" key="7">
    <source>
        <dbReference type="PROSITE" id="PS50110"/>
    </source>
</evidence>
<evidence type="ECO:0000256" key="4">
    <source>
        <dbReference type="ARBA" id="ARBA00023163"/>
    </source>
</evidence>
<evidence type="ECO:0000313" key="9">
    <source>
        <dbReference type="Proteomes" id="UP000007463"/>
    </source>
</evidence>
<sequence length="224" mass="25409">MNKIRVAMVDDDLLLLKLMHSFFDAQELFEVLFSCDKGLEAFERLKELDKLPDVLLVDLKMAELTGIDITEKMRSDYPSVKVIILSSHYKSSHIGFMFKIGASAFFPKGVSPVRLLEIVEKVVGQGYYFDEEQLATMRNQISSKLVPPNLDEKELLSERELEIIQLICEQKTAKEIADKLFINQRTVEGHKNNMFAKTGAKNIAGLIIYAIQNNIIDQSSLPPV</sequence>
<dbReference type="Pfam" id="PF00072">
    <property type="entry name" value="Response_reg"/>
    <property type="match status" value="1"/>
</dbReference>
<dbReference type="InterPro" id="IPR039420">
    <property type="entry name" value="WalR-like"/>
</dbReference>
<dbReference type="InterPro" id="IPR036388">
    <property type="entry name" value="WH-like_DNA-bd_sf"/>
</dbReference>
<evidence type="ECO:0000256" key="2">
    <source>
        <dbReference type="ARBA" id="ARBA00023015"/>
    </source>
</evidence>
<evidence type="ECO:0000256" key="1">
    <source>
        <dbReference type="ARBA" id="ARBA00022553"/>
    </source>
</evidence>
<dbReference type="PANTHER" id="PTHR43214:SF41">
    <property type="entry name" value="NITRATE_NITRITE RESPONSE REGULATOR PROTEIN NARP"/>
    <property type="match status" value="1"/>
</dbReference>
<dbReference type="Gene3D" id="3.40.50.2300">
    <property type="match status" value="1"/>
</dbReference>
<dbReference type="RefSeq" id="WP_013686756.1">
    <property type="nucleotide sequence ID" value="NC_015321.1"/>
</dbReference>
<dbReference type="SMART" id="SM00448">
    <property type="entry name" value="REC"/>
    <property type="match status" value="1"/>
</dbReference>
<dbReference type="SUPFAM" id="SSF46894">
    <property type="entry name" value="C-terminal effector domain of the bipartite response regulators"/>
    <property type="match status" value="1"/>
</dbReference>